<evidence type="ECO:0000256" key="1">
    <source>
        <dbReference type="SAM" id="MobiDB-lite"/>
    </source>
</evidence>
<name>A0A2U8UNZ7_9CAUD</name>
<reference evidence="3" key="1">
    <citation type="submission" date="2018-04" db="EMBL/GenBank/DDBJ databases">
        <authorList>
            <person name="Go L.Y."/>
            <person name="Mitchell J.A."/>
        </authorList>
    </citation>
    <scope>NUCLEOTIDE SEQUENCE [LARGE SCALE GENOMIC DNA]</scope>
</reference>
<dbReference type="KEGG" id="vg:80019297"/>
<dbReference type="RefSeq" id="YP_010754699.1">
    <property type="nucleotide sequence ID" value="NC_073462.1"/>
</dbReference>
<feature type="compositionally biased region" description="Low complexity" evidence="1">
    <location>
        <begin position="7"/>
        <end position="21"/>
    </location>
</feature>
<accession>A0A2U8UNZ7</accession>
<feature type="compositionally biased region" description="Basic and acidic residues" evidence="1">
    <location>
        <begin position="22"/>
        <end position="34"/>
    </location>
</feature>
<feature type="compositionally biased region" description="Pro residues" evidence="1">
    <location>
        <begin position="211"/>
        <end position="221"/>
    </location>
</feature>
<proteinExistence type="predicted"/>
<evidence type="ECO:0000313" key="3">
    <source>
        <dbReference type="Proteomes" id="UP000247188"/>
    </source>
</evidence>
<dbReference type="Proteomes" id="UP000247188">
    <property type="component" value="Segment"/>
</dbReference>
<sequence length="248" mass="27854">MPAAPRKTTTSKTSALAAKQAEATHDEKAEDEAPKTASFEFNGVTYTVPADPLDIPMEIAYAETEYEIIAEIVGPDQWLEFRKSRPTIRQYNQFADLVMKASGQAGDEDEGKLILTVRVIQDFYEPLEADLKEFFQEDLGDLWRGRLSLRKIGSYIRSLMRKPGRSTLLMALDESTEWTPEMYVLARISDAEELSNWLFIQANSAEDAEPIPQPTSIPRPGQPEVVPEKPQDFASGQEVAAFFNRMSS</sequence>
<keyword evidence="3" id="KW-1185">Reference proteome</keyword>
<feature type="region of interest" description="Disordered" evidence="1">
    <location>
        <begin position="1"/>
        <end position="36"/>
    </location>
</feature>
<organism evidence="2 3">
    <name type="scientific">Streptomyces phage Ibantik</name>
    <dbReference type="NCBI Taxonomy" id="2182397"/>
    <lineage>
        <taxon>Viruses</taxon>
        <taxon>Duplodnaviria</taxon>
        <taxon>Heunggongvirae</taxon>
        <taxon>Uroviricota</taxon>
        <taxon>Caudoviricetes</taxon>
        <taxon>Ibantikvirus</taxon>
        <taxon>Ibantikvirus ibantik</taxon>
    </lineage>
</organism>
<dbReference type="GeneID" id="80019297"/>
<dbReference type="EMBL" id="MH155870">
    <property type="protein sequence ID" value="AWN05300.1"/>
    <property type="molecule type" value="Genomic_DNA"/>
</dbReference>
<feature type="region of interest" description="Disordered" evidence="1">
    <location>
        <begin position="208"/>
        <end position="231"/>
    </location>
</feature>
<evidence type="ECO:0000313" key="2">
    <source>
        <dbReference type="EMBL" id="AWN05300.1"/>
    </source>
</evidence>
<protein>
    <submittedName>
        <fullName evidence="2">Tail assembly chaperone</fullName>
    </submittedName>
</protein>
<gene>
    <name evidence="2" type="primary">78</name>
    <name evidence="2" type="ORF">SEA_IBANTIK_78</name>
</gene>